<name>A0AAW1WHQ0_RUBAR</name>
<dbReference type="Proteomes" id="UP001457282">
    <property type="component" value="Unassembled WGS sequence"/>
</dbReference>
<keyword evidence="7" id="KW-1185">Reference proteome</keyword>
<evidence type="ECO:0000256" key="5">
    <source>
        <dbReference type="RuleBase" id="RU362057"/>
    </source>
</evidence>
<evidence type="ECO:0000313" key="6">
    <source>
        <dbReference type="EMBL" id="KAK9924226.1"/>
    </source>
</evidence>
<organism evidence="6 7">
    <name type="scientific">Rubus argutus</name>
    <name type="common">Southern blackberry</name>
    <dbReference type="NCBI Taxonomy" id="59490"/>
    <lineage>
        <taxon>Eukaryota</taxon>
        <taxon>Viridiplantae</taxon>
        <taxon>Streptophyta</taxon>
        <taxon>Embryophyta</taxon>
        <taxon>Tracheophyta</taxon>
        <taxon>Spermatophyta</taxon>
        <taxon>Magnoliopsida</taxon>
        <taxon>eudicotyledons</taxon>
        <taxon>Gunneridae</taxon>
        <taxon>Pentapetalae</taxon>
        <taxon>rosids</taxon>
        <taxon>fabids</taxon>
        <taxon>Rosales</taxon>
        <taxon>Rosaceae</taxon>
        <taxon>Rosoideae</taxon>
        <taxon>Rosoideae incertae sedis</taxon>
        <taxon>Rubus</taxon>
    </lineage>
</organism>
<accession>A0AAW1WHQ0</accession>
<dbReference type="PANTHER" id="PTHR48048:SF45">
    <property type="entry name" value="GLYCOSYLTRANSFERASE"/>
    <property type="match status" value="1"/>
</dbReference>
<dbReference type="PROSITE" id="PS00375">
    <property type="entry name" value="UDPGT"/>
    <property type="match status" value="1"/>
</dbReference>
<protein>
    <recommendedName>
        <fullName evidence="5">Glycosyltransferase</fullName>
        <ecNumber evidence="5">2.4.1.-</ecNumber>
    </recommendedName>
</protein>
<sequence length="482" mass="53592">MEKLPELVFIPIPGIGHIVPMVEIAKLLLSRDDNLFITILIMKFPFHADGTDAYIESLADPCSTLKTQRVKFVNLPQEQFQGHGATDFFTFIDSHKSHVKDAVTKITESGSETRIAGLVIDMFCTGMIDVADELGLPTYVFCTTGAADLGLMFHLQALRDEQNKDCTEFKDSDAELVVPSFVNPLPAARVIHGVLFEKEAGNYFLNLAKRYRETKGILVNTFLELESYALQSLSADGKVPPVYPVGPILNVKSHDDKVGSEKLNHKSDILKWLDDQPTLSVVFLCFGSLGSFGEDQMKQIAYALEKGGFRFLWSLRQPQKEGAVFPSDYADYTTILPEGFLDRTAGIGKVIGWAPQVAILCHPAVGGFVSHCGWNSVLESIWYGVPIATWPFYAEQQVNAFELVKELKLAVEIDIGYRKDSGVVVSSQDIEKGIKEVMEQDSELRKRVKEMSHMSKKALVDDGSSYSSLDRFIDQIQSSSRT</sequence>
<dbReference type="EMBL" id="JBEDUW010000006">
    <property type="protein sequence ID" value="KAK9924226.1"/>
    <property type="molecule type" value="Genomic_DNA"/>
</dbReference>
<dbReference type="Gene3D" id="3.40.50.2000">
    <property type="entry name" value="Glycogen Phosphorylase B"/>
    <property type="match status" value="2"/>
</dbReference>
<dbReference type="Pfam" id="PF00201">
    <property type="entry name" value="UDPGT"/>
    <property type="match status" value="1"/>
</dbReference>
<proteinExistence type="inferred from homology"/>
<dbReference type="FunFam" id="3.40.50.2000:FF:000056">
    <property type="entry name" value="Glycosyltransferase"/>
    <property type="match status" value="1"/>
</dbReference>
<dbReference type="FunFam" id="3.40.50.2000:FF:000080">
    <property type="entry name" value="Glycosyltransferase"/>
    <property type="match status" value="1"/>
</dbReference>
<evidence type="ECO:0000313" key="7">
    <source>
        <dbReference type="Proteomes" id="UP001457282"/>
    </source>
</evidence>
<dbReference type="AlphaFoldDB" id="A0AAW1WHQ0"/>
<reference evidence="6 7" key="1">
    <citation type="journal article" date="2023" name="G3 (Bethesda)">
        <title>A chromosome-length genome assembly and annotation of blackberry (Rubus argutus, cv. 'Hillquist').</title>
        <authorList>
            <person name="Bruna T."/>
            <person name="Aryal R."/>
            <person name="Dudchenko O."/>
            <person name="Sargent D.J."/>
            <person name="Mead D."/>
            <person name="Buti M."/>
            <person name="Cavallini A."/>
            <person name="Hytonen T."/>
            <person name="Andres J."/>
            <person name="Pham M."/>
            <person name="Weisz D."/>
            <person name="Mascagni F."/>
            <person name="Usai G."/>
            <person name="Natali L."/>
            <person name="Bassil N."/>
            <person name="Fernandez G.E."/>
            <person name="Lomsadze A."/>
            <person name="Armour M."/>
            <person name="Olukolu B."/>
            <person name="Poorten T."/>
            <person name="Britton C."/>
            <person name="Davik J."/>
            <person name="Ashrafi H."/>
            <person name="Aiden E.L."/>
            <person name="Borodovsky M."/>
            <person name="Worthington M."/>
        </authorList>
    </citation>
    <scope>NUCLEOTIDE SEQUENCE [LARGE SCALE GENOMIC DNA]</scope>
    <source>
        <strain evidence="6">PI 553951</strain>
    </source>
</reference>
<comment type="caution">
    <text evidence="6">The sequence shown here is derived from an EMBL/GenBank/DDBJ whole genome shotgun (WGS) entry which is preliminary data.</text>
</comment>
<evidence type="ECO:0000256" key="2">
    <source>
        <dbReference type="ARBA" id="ARBA00022676"/>
    </source>
</evidence>
<keyword evidence="2 4" id="KW-0328">Glycosyltransferase</keyword>
<evidence type="ECO:0000256" key="4">
    <source>
        <dbReference type="RuleBase" id="RU003718"/>
    </source>
</evidence>
<dbReference type="InterPro" id="IPR050481">
    <property type="entry name" value="UDP-glycosyltransf_plant"/>
</dbReference>
<evidence type="ECO:0000256" key="1">
    <source>
        <dbReference type="ARBA" id="ARBA00009995"/>
    </source>
</evidence>
<dbReference type="PANTHER" id="PTHR48048">
    <property type="entry name" value="GLYCOSYLTRANSFERASE"/>
    <property type="match status" value="1"/>
</dbReference>
<dbReference type="SUPFAM" id="SSF53756">
    <property type="entry name" value="UDP-Glycosyltransferase/glycogen phosphorylase"/>
    <property type="match status" value="1"/>
</dbReference>
<gene>
    <name evidence="6" type="ORF">M0R45_032607</name>
</gene>
<dbReference type="CDD" id="cd03784">
    <property type="entry name" value="GT1_Gtf-like"/>
    <property type="match status" value="1"/>
</dbReference>
<dbReference type="InterPro" id="IPR035595">
    <property type="entry name" value="UDP_glycos_trans_CS"/>
</dbReference>
<comment type="similarity">
    <text evidence="1 4">Belongs to the UDP-glycosyltransferase family.</text>
</comment>
<evidence type="ECO:0000256" key="3">
    <source>
        <dbReference type="ARBA" id="ARBA00022679"/>
    </source>
</evidence>
<dbReference type="InterPro" id="IPR002213">
    <property type="entry name" value="UDP_glucos_trans"/>
</dbReference>
<dbReference type="EC" id="2.4.1.-" evidence="5"/>
<keyword evidence="3 4" id="KW-0808">Transferase</keyword>
<dbReference type="GO" id="GO:0035251">
    <property type="term" value="F:UDP-glucosyltransferase activity"/>
    <property type="evidence" value="ECO:0007669"/>
    <property type="project" value="InterPro"/>
</dbReference>